<keyword evidence="5 6" id="KW-0732">Signal</keyword>
<feature type="signal peptide" evidence="6">
    <location>
        <begin position="1"/>
        <end position="22"/>
    </location>
</feature>
<dbReference type="AlphaFoldDB" id="A0A6M1LFJ3"/>
<evidence type="ECO:0000256" key="4">
    <source>
        <dbReference type="ARBA" id="ARBA00022496"/>
    </source>
</evidence>
<protein>
    <submittedName>
        <fullName evidence="8">ABC transporter substrate-binding protein</fullName>
    </submittedName>
</protein>
<organism evidence="8 9">
    <name type="scientific">Falsiroseomonas algicola</name>
    <dbReference type="NCBI Taxonomy" id="2716930"/>
    <lineage>
        <taxon>Bacteria</taxon>
        <taxon>Pseudomonadati</taxon>
        <taxon>Pseudomonadota</taxon>
        <taxon>Alphaproteobacteria</taxon>
        <taxon>Acetobacterales</taxon>
        <taxon>Roseomonadaceae</taxon>
        <taxon>Falsiroseomonas</taxon>
    </lineage>
</organism>
<dbReference type="InterPro" id="IPR006311">
    <property type="entry name" value="TAT_signal"/>
</dbReference>
<keyword evidence="4" id="KW-0408">Iron</keyword>
<dbReference type="Proteomes" id="UP000475385">
    <property type="component" value="Unassembled WGS sequence"/>
</dbReference>
<comment type="similarity">
    <text evidence="2">Belongs to the bacterial solute-binding protein 8 family.</text>
</comment>
<dbReference type="Gene3D" id="3.40.50.1980">
    <property type="entry name" value="Nitrogenase molybdenum iron protein domain"/>
    <property type="match status" value="2"/>
</dbReference>
<evidence type="ECO:0000256" key="6">
    <source>
        <dbReference type="SAM" id="SignalP"/>
    </source>
</evidence>
<keyword evidence="4" id="KW-0410">Iron transport</keyword>
<feature type="domain" description="Fe/B12 periplasmic-binding" evidence="7">
    <location>
        <begin position="44"/>
        <end position="304"/>
    </location>
</feature>
<gene>
    <name evidence="8" type="ORF">G3576_03265</name>
</gene>
<dbReference type="PANTHER" id="PTHR30532:SF28">
    <property type="entry name" value="PETROBACTIN-BINDING PROTEIN YCLQ"/>
    <property type="match status" value="1"/>
</dbReference>
<evidence type="ECO:0000256" key="1">
    <source>
        <dbReference type="ARBA" id="ARBA00004196"/>
    </source>
</evidence>
<sequence length="304" mass="31581">MAPTRRHLLSAAAILLAAPAAAQGQARLVRHAQGETAVPADPQRIVVFDIAALDILDALGVERIQGVAGTTFPPFLSRYADARYARLGTLFEPNYEAVNAARPDLIVIGGRSAAKYADLSRIAPTIVLHGGTGGTIDRVEQNALMLAGIVGREAAARAAVAGLRDAVAATRARAAGQGKALVVLTTGTRMSAYGPGSRFGVIHDELGVAAAVPDLAVSSHGQAVGSEFILAANPDRLFVVDRDAAIGRSGAARRLLDNPLVRQTAAWRQGRVYYLDPVTWYVAPGGLQGTTLMVREVAAALGAA</sequence>
<dbReference type="Pfam" id="PF01497">
    <property type="entry name" value="Peripla_BP_2"/>
    <property type="match status" value="1"/>
</dbReference>
<evidence type="ECO:0000313" key="9">
    <source>
        <dbReference type="Proteomes" id="UP000475385"/>
    </source>
</evidence>
<comment type="subcellular location">
    <subcellularLocation>
        <location evidence="1">Cell envelope</location>
    </subcellularLocation>
</comment>
<comment type="caution">
    <text evidence="8">The sequence shown here is derived from an EMBL/GenBank/DDBJ whole genome shotgun (WGS) entry which is preliminary data.</text>
</comment>
<dbReference type="PANTHER" id="PTHR30532">
    <property type="entry name" value="IRON III DICITRATE-BINDING PERIPLASMIC PROTEIN"/>
    <property type="match status" value="1"/>
</dbReference>
<dbReference type="EMBL" id="JAAIKB010000001">
    <property type="protein sequence ID" value="NGM19020.1"/>
    <property type="molecule type" value="Genomic_DNA"/>
</dbReference>
<keyword evidence="3" id="KW-0813">Transport</keyword>
<dbReference type="GO" id="GO:0030288">
    <property type="term" value="C:outer membrane-bounded periplasmic space"/>
    <property type="evidence" value="ECO:0007669"/>
    <property type="project" value="TreeGrafter"/>
</dbReference>
<name>A0A6M1LFJ3_9PROT</name>
<dbReference type="PROSITE" id="PS50983">
    <property type="entry name" value="FE_B12_PBP"/>
    <property type="match status" value="1"/>
</dbReference>
<dbReference type="CDD" id="cd01140">
    <property type="entry name" value="FatB"/>
    <property type="match status" value="1"/>
</dbReference>
<evidence type="ECO:0000256" key="2">
    <source>
        <dbReference type="ARBA" id="ARBA00008814"/>
    </source>
</evidence>
<keyword evidence="9" id="KW-1185">Reference proteome</keyword>
<accession>A0A6M1LFJ3</accession>
<dbReference type="PROSITE" id="PS51318">
    <property type="entry name" value="TAT"/>
    <property type="match status" value="1"/>
</dbReference>
<feature type="chain" id="PRO_5026988255" evidence="6">
    <location>
        <begin position="23"/>
        <end position="304"/>
    </location>
</feature>
<dbReference type="InterPro" id="IPR033870">
    <property type="entry name" value="FatB"/>
</dbReference>
<dbReference type="InterPro" id="IPR051313">
    <property type="entry name" value="Bact_iron-sidero_bind"/>
</dbReference>
<evidence type="ECO:0000259" key="7">
    <source>
        <dbReference type="PROSITE" id="PS50983"/>
    </source>
</evidence>
<dbReference type="RefSeq" id="WP_164692873.1">
    <property type="nucleotide sequence ID" value="NZ_JAAIKB010000001.1"/>
</dbReference>
<dbReference type="GO" id="GO:1901678">
    <property type="term" value="P:iron coordination entity transport"/>
    <property type="evidence" value="ECO:0007669"/>
    <property type="project" value="UniProtKB-ARBA"/>
</dbReference>
<reference evidence="8 9" key="1">
    <citation type="submission" date="2020-03" db="EMBL/GenBank/DDBJ databases">
        <title>Roseomonas stagni sp. nov., isolated from pond water in Japan.</title>
        <authorList>
            <person name="Furuhata K."/>
            <person name="Miyamoto H."/>
            <person name="Goto K."/>
        </authorList>
    </citation>
    <scope>NUCLEOTIDE SEQUENCE [LARGE SCALE GENOMIC DNA]</scope>
    <source>
        <strain evidence="8 9">PeD5</strain>
    </source>
</reference>
<dbReference type="InterPro" id="IPR002491">
    <property type="entry name" value="ABC_transptr_periplasmic_BD"/>
</dbReference>
<keyword evidence="4" id="KW-0406">Ion transport</keyword>
<evidence type="ECO:0000256" key="3">
    <source>
        <dbReference type="ARBA" id="ARBA00022448"/>
    </source>
</evidence>
<proteinExistence type="inferred from homology"/>
<evidence type="ECO:0000313" key="8">
    <source>
        <dbReference type="EMBL" id="NGM19020.1"/>
    </source>
</evidence>
<dbReference type="SUPFAM" id="SSF53807">
    <property type="entry name" value="Helical backbone' metal receptor"/>
    <property type="match status" value="1"/>
</dbReference>
<evidence type="ECO:0000256" key="5">
    <source>
        <dbReference type="ARBA" id="ARBA00022729"/>
    </source>
</evidence>